<feature type="transmembrane region" description="Helical" evidence="8">
    <location>
        <begin position="62"/>
        <end position="86"/>
    </location>
</feature>
<dbReference type="AlphaFoldDB" id="A0AAV2G8R3"/>
<dbReference type="PANTHER" id="PTHR33573:SF17">
    <property type="entry name" value="CASP-LIKE PROTEIN 4D1"/>
    <property type="match status" value="1"/>
</dbReference>
<feature type="transmembrane region" description="Helical" evidence="8">
    <location>
        <begin position="107"/>
        <end position="128"/>
    </location>
</feature>
<evidence type="ECO:0000256" key="3">
    <source>
        <dbReference type="ARBA" id="ARBA00011489"/>
    </source>
</evidence>
<evidence type="ECO:0000313" key="11">
    <source>
        <dbReference type="Proteomes" id="UP001497516"/>
    </source>
</evidence>
<feature type="transmembrane region" description="Helical" evidence="8">
    <location>
        <begin position="7"/>
        <end position="30"/>
    </location>
</feature>
<evidence type="ECO:0000256" key="5">
    <source>
        <dbReference type="ARBA" id="ARBA00022692"/>
    </source>
</evidence>
<protein>
    <recommendedName>
        <fullName evidence="8">CASP-like protein</fullName>
    </recommendedName>
</protein>
<evidence type="ECO:0000256" key="1">
    <source>
        <dbReference type="ARBA" id="ARBA00004651"/>
    </source>
</evidence>
<name>A0AAV2G8R3_9ROSI</name>
<sequence length="194" mass="21616">MASQRQWTVVLVLRLSTLFILVASVLVLVFNTVKVPFDVRNFSLDEFNPTKLTFKDLIAFKYLLAVAIIGAVYTIVQLPLAIYHVATGKRLSRNDCMPEFDFYGDKLVSYLLATAVGAGFLACADLKVNLDKMFKTLEDANTAGLGDSRENYDKFFNMGFLATTLLFLAFVCMAVVSVLSSINRNHDKTRSIFG</sequence>
<evidence type="ECO:0000313" key="10">
    <source>
        <dbReference type="EMBL" id="CAL1406163.1"/>
    </source>
</evidence>
<dbReference type="Pfam" id="PF04535">
    <property type="entry name" value="CASP_dom"/>
    <property type="match status" value="1"/>
</dbReference>
<keyword evidence="7 8" id="KW-0472">Membrane</keyword>
<dbReference type="EMBL" id="OZ034821">
    <property type="protein sequence ID" value="CAL1406163.1"/>
    <property type="molecule type" value="Genomic_DNA"/>
</dbReference>
<keyword evidence="4 8" id="KW-1003">Cell membrane</keyword>
<feature type="transmembrane region" description="Helical" evidence="8">
    <location>
        <begin position="155"/>
        <end position="182"/>
    </location>
</feature>
<dbReference type="PANTHER" id="PTHR33573">
    <property type="entry name" value="CASP-LIKE PROTEIN 4A4"/>
    <property type="match status" value="1"/>
</dbReference>
<evidence type="ECO:0000256" key="7">
    <source>
        <dbReference type="ARBA" id="ARBA00023136"/>
    </source>
</evidence>
<dbReference type="GO" id="GO:0005886">
    <property type="term" value="C:plasma membrane"/>
    <property type="evidence" value="ECO:0007669"/>
    <property type="project" value="UniProtKB-SubCell"/>
</dbReference>
<feature type="domain" description="Casparian strip membrane protein" evidence="9">
    <location>
        <begin position="7"/>
        <end position="172"/>
    </location>
</feature>
<evidence type="ECO:0000256" key="4">
    <source>
        <dbReference type="ARBA" id="ARBA00022475"/>
    </source>
</evidence>
<evidence type="ECO:0000259" key="9">
    <source>
        <dbReference type="Pfam" id="PF04535"/>
    </source>
</evidence>
<reference evidence="10 11" key="1">
    <citation type="submission" date="2024-04" db="EMBL/GenBank/DDBJ databases">
        <authorList>
            <person name="Fracassetti M."/>
        </authorList>
    </citation>
    <scope>NUCLEOTIDE SEQUENCE [LARGE SCALE GENOMIC DNA]</scope>
</reference>
<comment type="subcellular location">
    <subcellularLocation>
        <location evidence="1 8">Cell membrane</location>
        <topology evidence="1 8">Multi-pass membrane protein</topology>
    </subcellularLocation>
</comment>
<dbReference type="InterPro" id="IPR006702">
    <property type="entry name" value="CASP_dom"/>
</dbReference>
<evidence type="ECO:0000256" key="2">
    <source>
        <dbReference type="ARBA" id="ARBA00007651"/>
    </source>
</evidence>
<keyword evidence="11" id="KW-1185">Reference proteome</keyword>
<proteinExistence type="inferred from homology"/>
<evidence type="ECO:0000256" key="6">
    <source>
        <dbReference type="ARBA" id="ARBA00022989"/>
    </source>
</evidence>
<dbReference type="Proteomes" id="UP001497516">
    <property type="component" value="Chromosome 8"/>
</dbReference>
<comment type="subunit">
    <text evidence="3 8">Homodimer and heterodimers.</text>
</comment>
<keyword evidence="6 8" id="KW-1133">Transmembrane helix</keyword>
<evidence type="ECO:0000256" key="8">
    <source>
        <dbReference type="RuleBase" id="RU361233"/>
    </source>
</evidence>
<keyword evidence="5 8" id="KW-0812">Transmembrane</keyword>
<organism evidence="10 11">
    <name type="scientific">Linum trigynum</name>
    <dbReference type="NCBI Taxonomy" id="586398"/>
    <lineage>
        <taxon>Eukaryota</taxon>
        <taxon>Viridiplantae</taxon>
        <taxon>Streptophyta</taxon>
        <taxon>Embryophyta</taxon>
        <taxon>Tracheophyta</taxon>
        <taxon>Spermatophyta</taxon>
        <taxon>Magnoliopsida</taxon>
        <taxon>eudicotyledons</taxon>
        <taxon>Gunneridae</taxon>
        <taxon>Pentapetalae</taxon>
        <taxon>rosids</taxon>
        <taxon>fabids</taxon>
        <taxon>Malpighiales</taxon>
        <taxon>Linaceae</taxon>
        <taxon>Linum</taxon>
    </lineage>
</organism>
<gene>
    <name evidence="10" type="ORF">LTRI10_LOCUS45908</name>
</gene>
<comment type="similarity">
    <text evidence="2 8">Belongs to the Casparian strip membrane proteins (CASP) family.</text>
</comment>
<accession>A0AAV2G8R3</accession>